<dbReference type="OrthoDB" id="1879366at2759"/>
<dbReference type="SUPFAM" id="SSF50129">
    <property type="entry name" value="GroES-like"/>
    <property type="match status" value="1"/>
</dbReference>
<evidence type="ECO:0000256" key="5">
    <source>
        <dbReference type="RuleBase" id="RU361277"/>
    </source>
</evidence>
<dbReference type="HOGENOM" id="CLU_026673_20_2_1"/>
<reference evidence="7" key="1">
    <citation type="submission" date="2013-12" db="EMBL/GenBank/DDBJ databases">
        <authorList>
            <person name="Genoscope - CEA"/>
        </authorList>
    </citation>
    <scope>NUCLEOTIDE SEQUENCE</scope>
    <source>
        <strain evidence="7">CBS 1993</strain>
    </source>
</reference>
<name>W6MLL7_9ASCO</name>
<dbReference type="PANTHER" id="PTHR42683">
    <property type="entry name" value="ALDEHYDE REDUCTASE"/>
    <property type="match status" value="1"/>
</dbReference>
<dbReference type="Gene3D" id="3.40.50.720">
    <property type="entry name" value="NAD(P)-binding Rossmann-like Domain"/>
    <property type="match status" value="1"/>
</dbReference>
<evidence type="ECO:0000256" key="3">
    <source>
        <dbReference type="ARBA" id="ARBA00022833"/>
    </source>
</evidence>
<protein>
    <recommendedName>
        <fullName evidence="6">Enoyl reductase (ER) domain-containing protein</fullName>
    </recommendedName>
</protein>
<dbReference type="CDD" id="cd05283">
    <property type="entry name" value="CAD1"/>
    <property type="match status" value="1"/>
</dbReference>
<sequence>MTVGVNYPEEFAGYAVHDVKEWNHPKYTAYKPKTLDDYDVDIEIECCGVCGSDLLTAQGGWGDLKCAQVVGHEVIGHVVKTGPKASLYKLGDRVGLGAQAFACLDCPRCKAGNEQYCAHSVTTYDGVYPDGYVSQGGYASHVRAHEHLIFPIPDEIKSSEAGPLMCGGLTVFSPLKRNGCKPGAKVGILGLGGLGHMAVMFAKALGADVTVFSRTNDKKEQALKLGADAFVATGKEGWESELFDSFDILLNCAIGLSGLNLDAFLSILKVEARFVSVGLPSVDEKFNVSPHTFFSNGAHLSTSCLGSRAEALELLDLAVKHDIRPWVEEIPLTAEGVSEAMTRCWKGDVRYRFCLTDFHKAFGTGTYAN</sequence>
<feature type="domain" description="Enoyl reductase (ER)" evidence="6">
    <location>
        <begin position="20"/>
        <end position="319"/>
    </location>
</feature>
<keyword evidence="8" id="KW-1185">Reference proteome</keyword>
<evidence type="ECO:0000313" key="8">
    <source>
        <dbReference type="Proteomes" id="UP000019384"/>
    </source>
</evidence>
<dbReference type="GO" id="GO:0008270">
    <property type="term" value="F:zinc ion binding"/>
    <property type="evidence" value="ECO:0007669"/>
    <property type="project" value="InterPro"/>
</dbReference>
<dbReference type="Pfam" id="PF08240">
    <property type="entry name" value="ADH_N"/>
    <property type="match status" value="1"/>
</dbReference>
<keyword evidence="2 5" id="KW-0479">Metal-binding</keyword>
<dbReference type="InterPro" id="IPR002328">
    <property type="entry name" value="ADH_Zn_CS"/>
</dbReference>
<evidence type="ECO:0000259" key="6">
    <source>
        <dbReference type="SMART" id="SM00829"/>
    </source>
</evidence>
<dbReference type="PROSITE" id="PS00065">
    <property type="entry name" value="D_2_HYDROXYACID_DH_1"/>
    <property type="match status" value="1"/>
</dbReference>
<evidence type="ECO:0000256" key="1">
    <source>
        <dbReference type="ARBA" id="ARBA00001947"/>
    </source>
</evidence>
<evidence type="ECO:0000256" key="2">
    <source>
        <dbReference type="ARBA" id="ARBA00022723"/>
    </source>
</evidence>
<dbReference type="InterPro" id="IPR047109">
    <property type="entry name" value="CAD-like"/>
</dbReference>
<dbReference type="RefSeq" id="XP_022459404.1">
    <property type="nucleotide sequence ID" value="XM_022601798.1"/>
</dbReference>
<dbReference type="InterPro" id="IPR029752">
    <property type="entry name" value="D-isomer_DH_CS1"/>
</dbReference>
<dbReference type="AlphaFoldDB" id="W6MLL7"/>
<dbReference type="Proteomes" id="UP000019384">
    <property type="component" value="Unassembled WGS sequence"/>
</dbReference>
<keyword evidence="3 5" id="KW-0862">Zinc</keyword>
<gene>
    <name evidence="7" type="ORF">KUCA_T00003387001</name>
</gene>
<reference evidence="7" key="2">
    <citation type="submission" date="2014-02" db="EMBL/GenBank/DDBJ databases">
        <title>Complete DNA sequence of /Kuraishia capsulata/ illustrates novel genomic features among budding yeasts (/Saccharomycotina/).</title>
        <authorList>
            <person name="Morales L."/>
            <person name="Noel B."/>
            <person name="Porcel B."/>
            <person name="Marcet-Houben M."/>
            <person name="Hullo M-F."/>
            <person name="Sacerdot C."/>
            <person name="Tekaia F."/>
            <person name="Leh-Louis V."/>
            <person name="Despons L."/>
            <person name="Khanna V."/>
            <person name="Aury J-M."/>
            <person name="Barbe V."/>
            <person name="Couloux A."/>
            <person name="Labadie K."/>
            <person name="Pelletier E."/>
            <person name="Souciet J-L."/>
            <person name="Boekhout T."/>
            <person name="Gabaldon T."/>
            <person name="Wincker P."/>
            <person name="Dujon B."/>
        </authorList>
    </citation>
    <scope>NUCLEOTIDE SEQUENCE</scope>
    <source>
        <strain evidence="7">CBS 1993</strain>
    </source>
</reference>
<dbReference type="SMART" id="SM00829">
    <property type="entry name" value="PKS_ER"/>
    <property type="match status" value="1"/>
</dbReference>
<dbReference type="PROSITE" id="PS00059">
    <property type="entry name" value="ADH_ZINC"/>
    <property type="match status" value="1"/>
</dbReference>
<dbReference type="STRING" id="1382522.W6MLL7"/>
<comment type="similarity">
    <text evidence="5">Belongs to the zinc-containing alcohol dehydrogenase family.</text>
</comment>
<dbReference type="InterPro" id="IPR013154">
    <property type="entry name" value="ADH-like_N"/>
</dbReference>
<accession>W6MLL7</accession>
<dbReference type="Gene3D" id="3.90.180.10">
    <property type="entry name" value="Medium-chain alcohol dehydrogenases, catalytic domain"/>
    <property type="match status" value="1"/>
</dbReference>
<dbReference type="EMBL" id="HG793128">
    <property type="protein sequence ID" value="CDK27409.1"/>
    <property type="molecule type" value="Genomic_DNA"/>
</dbReference>
<dbReference type="Pfam" id="PF00107">
    <property type="entry name" value="ADH_zinc_N"/>
    <property type="match status" value="1"/>
</dbReference>
<dbReference type="GO" id="GO:0016616">
    <property type="term" value="F:oxidoreductase activity, acting on the CH-OH group of donors, NAD or NADP as acceptor"/>
    <property type="evidence" value="ECO:0007669"/>
    <property type="project" value="InterPro"/>
</dbReference>
<dbReference type="InterPro" id="IPR036291">
    <property type="entry name" value="NAD(P)-bd_dom_sf"/>
</dbReference>
<organism evidence="7 8">
    <name type="scientific">Kuraishia capsulata CBS 1993</name>
    <dbReference type="NCBI Taxonomy" id="1382522"/>
    <lineage>
        <taxon>Eukaryota</taxon>
        <taxon>Fungi</taxon>
        <taxon>Dikarya</taxon>
        <taxon>Ascomycota</taxon>
        <taxon>Saccharomycotina</taxon>
        <taxon>Pichiomycetes</taxon>
        <taxon>Pichiales</taxon>
        <taxon>Pichiaceae</taxon>
        <taxon>Kuraishia</taxon>
    </lineage>
</organism>
<dbReference type="GeneID" id="34520792"/>
<dbReference type="InterPro" id="IPR011032">
    <property type="entry name" value="GroES-like_sf"/>
</dbReference>
<dbReference type="InterPro" id="IPR020843">
    <property type="entry name" value="ER"/>
</dbReference>
<dbReference type="SUPFAM" id="SSF51735">
    <property type="entry name" value="NAD(P)-binding Rossmann-fold domains"/>
    <property type="match status" value="1"/>
</dbReference>
<dbReference type="InterPro" id="IPR013149">
    <property type="entry name" value="ADH-like_C"/>
</dbReference>
<evidence type="ECO:0000313" key="7">
    <source>
        <dbReference type="EMBL" id="CDK27409.1"/>
    </source>
</evidence>
<keyword evidence="4" id="KW-0560">Oxidoreductase</keyword>
<evidence type="ECO:0000256" key="4">
    <source>
        <dbReference type="ARBA" id="ARBA00023002"/>
    </source>
</evidence>
<dbReference type="FunFam" id="3.40.50.720:FF:000022">
    <property type="entry name" value="Cinnamyl alcohol dehydrogenase"/>
    <property type="match status" value="1"/>
</dbReference>
<comment type="cofactor">
    <cofactor evidence="1 5">
        <name>Zn(2+)</name>
        <dbReference type="ChEBI" id="CHEBI:29105"/>
    </cofactor>
</comment>
<proteinExistence type="inferred from homology"/>